<feature type="compositionally biased region" description="Basic residues" evidence="1">
    <location>
        <begin position="49"/>
        <end position="63"/>
    </location>
</feature>
<organism evidence="2 3">
    <name type="scientific">Ilex paraguariensis</name>
    <name type="common">yerba mate</name>
    <dbReference type="NCBI Taxonomy" id="185542"/>
    <lineage>
        <taxon>Eukaryota</taxon>
        <taxon>Viridiplantae</taxon>
        <taxon>Streptophyta</taxon>
        <taxon>Embryophyta</taxon>
        <taxon>Tracheophyta</taxon>
        <taxon>Spermatophyta</taxon>
        <taxon>Magnoliopsida</taxon>
        <taxon>eudicotyledons</taxon>
        <taxon>Gunneridae</taxon>
        <taxon>Pentapetalae</taxon>
        <taxon>asterids</taxon>
        <taxon>campanulids</taxon>
        <taxon>Aquifoliales</taxon>
        <taxon>Aquifoliaceae</taxon>
        <taxon>Ilex</taxon>
    </lineage>
</organism>
<gene>
    <name evidence="2" type="ORF">ILEXP_LOCUS22692</name>
</gene>
<accession>A0ABC8SC25</accession>
<sequence length="84" mass="9534">MKEGGRGKKNKLYKNPSFWLSAEVEDNLTFAGPDAANTRRSAVGDYQRRKGRSNQKKQKRRSALMKIKPFSNNSSEPNPFQACN</sequence>
<dbReference type="Proteomes" id="UP001642360">
    <property type="component" value="Unassembled WGS sequence"/>
</dbReference>
<evidence type="ECO:0000313" key="3">
    <source>
        <dbReference type="Proteomes" id="UP001642360"/>
    </source>
</evidence>
<keyword evidence="3" id="KW-1185">Reference proteome</keyword>
<feature type="region of interest" description="Disordered" evidence="1">
    <location>
        <begin position="32"/>
        <end position="84"/>
    </location>
</feature>
<dbReference type="AlphaFoldDB" id="A0ABC8SC25"/>
<protein>
    <submittedName>
        <fullName evidence="2">Uncharacterized protein</fullName>
    </submittedName>
</protein>
<dbReference type="EMBL" id="CAUOFW020002522">
    <property type="protein sequence ID" value="CAK9154375.1"/>
    <property type="molecule type" value="Genomic_DNA"/>
</dbReference>
<feature type="compositionally biased region" description="Polar residues" evidence="1">
    <location>
        <begin position="70"/>
        <end position="84"/>
    </location>
</feature>
<evidence type="ECO:0000256" key="1">
    <source>
        <dbReference type="SAM" id="MobiDB-lite"/>
    </source>
</evidence>
<proteinExistence type="predicted"/>
<evidence type="ECO:0000313" key="2">
    <source>
        <dbReference type="EMBL" id="CAK9154375.1"/>
    </source>
</evidence>
<comment type="caution">
    <text evidence="2">The sequence shown here is derived from an EMBL/GenBank/DDBJ whole genome shotgun (WGS) entry which is preliminary data.</text>
</comment>
<name>A0ABC8SC25_9AQUA</name>
<reference evidence="2 3" key="1">
    <citation type="submission" date="2024-02" db="EMBL/GenBank/DDBJ databases">
        <authorList>
            <person name="Vignale AGUSTIN F."/>
            <person name="Sosa J E."/>
            <person name="Modenutti C."/>
        </authorList>
    </citation>
    <scope>NUCLEOTIDE SEQUENCE [LARGE SCALE GENOMIC DNA]</scope>
</reference>